<comment type="subcellular location">
    <subcellularLocation>
        <location evidence="1">Cell membrane</location>
        <topology evidence="1">Multi-pass membrane protein</topology>
    </subcellularLocation>
</comment>
<feature type="transmembrane region" description="Helical" evidence="6">
    <location>
        <begin position="186"/>
        <end position="207"/>
    </location>
</feature>
<organism evidence="7 8">
    <name type="scientific">Breoghania corrubedonensis</name>
    <dbReference type="NCBI Taxonomy" id="665038"/>
    <lineage>
        <taxon>Bacteria</taxon>
        <taxon>Pseudomonadati</taxon>
        <taxon>Pseudomonadota</taxon>
        <taxon>Alphaproteobacteria</taxon>
        <taxon>Hyphomicrobiales</taxon>
        <taxon>Stappiaceae</taxon>
        <taxon>Breoghania</taxon>
    </lineage>
</organism>
<dbReference type="Proteomes" id="UP000244081">
    <property type="component" value="Unassembled WGS sequence"/>
</dbReference>
<keyword evidence="8" id="KW-1185">Reference proteome</keyword>
<feature type="transmembrane region" description="Helical" evidence="6">
    <location>
        <begin position="67"/>
        <end position="91"/>
    </location>
</feature>
<feature type="transmembrane region" description="Helical" evidence="6">
    <location>
        <begin position="122"/>
        <end position="143"/>
    </location>
</feature>
<sequence>MSTEILHPLLLVYAAYVIAVASPGPSNMAIMGTAMNEGRGPAVALALGIVTGSQTWALLAATGLSAVLTTFAGALFVIKIAGGLYLIHLAWKSARAALSARPAEPMAPARQSSRARLYRRGLLLHLTNPKAVLGWIAIMSLGLRPGAPAYTLAAILAGCALLSVTIFVGYALVFSTKPMVTAYQRARRWIEGTLALVFGYAGIRLLASRP</sequence>
<evidence type="ECO:0000256" key="4">
    <source>
        <dbReference type="ARBA" id="ARBA00022989"/>
    </source>
</evidence>
<dbReference type="Pfam" id="PF01810">
    <property type="entry name" value="LysE"/>
    <property type="match status" value="1"/>
</dbReference>
<keyword evidence="2" id="KW-1003">Cell membrane</keyword>
<evidence type="ECO:0000256" key="1">
    <source>
        <dbReference type="ARBA" id="ARBA00004651"/>
    </source>
</evidence>
<name>A0A2T5V1C8_9HYPH</name>
<feature type="transmembrane region" description="Helical" evidence="6">
    <location>
        <begin position="42"/>
        <end position="61"/>
    </location>
</feature>
<dbReference type="RefSeq" id="WP_245926869.1">
    <property type="nucleotide sequence ID" value="NZ_QAYG01000010.1"/>
</dbReference>
<dbReference type="PANTHER" id="PTHR30086:SF20">
    <property type="entry name" value="ARGININE EXPORTER PROTEIN ARGO-RELATED"/>
    <property type="match status" value="1"/>
</dbReference>
<evidence type="ECO:0000313" key="8">
    <source>
        <dbReference type="Proteomes" id="UP000244081"/>
    </source>
</evidence>
<keyword evidence="5 6" id="KW-0472">Membrane</keyword>
<dbReference type="GO" id="GO:0015171">
    <property type="term" value="F:amino acid transmembrane transporter activity"/>
    <property type="evidence" value="ECO:0007669"/>
    <property type="project" value="TreeGrafter"/>
</dbReference>
<evidence type="ECO:0000256" key="6">
    <source>
        <dbReference type="SAM" id="Phobius"/>
    </source>
</evidence>
<keyword evidence="4 6" id="KW-1133">Transmembrane helix</keyword>
<dbReference type="EMBL" id="QAYG01000010">
    <property type="protein sequence ID" value="PTW57528.1"/>
    <property type="molecule type" value="Genomic_DNA"/>
</dbReference>
<evidence type="ECO:0000256" key="5">
    <source>
        <dbReference type="ARBA" id="ARBA00023136"/>
    </source>
</evidence>
<dbReference type="AlphaFoldDB" id="A0A2T5V1C8"/>
<proteinExistence type="predicted"/>
<protein>
    <submittedName>
        <fullName evidence="7">Threonine/homoserine/homoserine lactone efflux protein</fullName>
    </submittedName>
</protein>
<comment type="caution">
    <text evidence="7">The sequence shown here is derived from an EMBL/GenBank/DDBJ whole genome shotgun (WGS) entry which is preliminary data.</text>
</comment>
<dbReference type="InterPro" id="IPR001123">
    <property type="entry name" value="LeuE-type"/>
</dbReference>
<evidence type="ECO:0000256" key="2">
    <source>
        <dbReference type="ARBA" id="ARBA00022475"/>
    </source>
</evidence>
<evidence type="ECO:0000256" key="3">
    <source>
        <dbReference type="ARBA" id="ARBA00022692"/>
    </source>
</evidence>
<evidence type="ECO:0000313" key="7">
    <source>
        <dbReference type="EMBL" id="PTW57528.1"/>
    </source>
</evidence>
<feature type="transmembrane region" description="Helical" evidence="6">
    <location>
        <begin position="6"/>
        <end position="30"/>
    </location>
</feature>
<accession>A0A2T5V1C8</accession>
<dbReference type="PANTHER" id="PTHR30086">
    <property type="entry name" value="ARGININE EXPORTER PROTEIN ARGO"/>
    <property type="match status" value="1"/>
</dbReference>
<reference evidence="7 8" key="1">
    <citation type="submission" date="2018-04" db="EMBL/GenBank/DDBJ databases">
        <title>Genomic Encyclopedia of Archaeal and Bacterial Type Strains, Phase II (KMG-II): from individual species to whole genera.</title>
        <authorList>
            <person name="Goeker M."/>
        </authorList>
    </citation>
    <scope>NUCLEOTIDE SEQUENCE [LARGE SCALE GENOMIC DNA]</scope>
    <source>
        <strain evidence="7 8">DSM 23382</strain>
    </source>
</reference>
<gene>
    <name evidence="7" type="ORF">C8N35_1107</name>
</gene>
<dbReference type="GO" id="GO:0005886">
    <property type="term" value="C:plasma membrane"/>
    <property type="evidence" value="ECO:0007669"/>
    <property type="project" value="UniProtKB-SubCell"/>
</dbReference>
<keyword evidence="3 6" id="KW-0812">Transmembrane</keyword>
<feature type="transmembrane region" description="Helical" evidence="6">
    <location>
        <begin position="149"/>
        <end position="174"/>
    </location>
</feature>